<organism evidence="1 2">
    <name type="scientific">Purpureocillium lilacinum</name>
    <name type="common">Paecilomyces lilacinus</name>
    <dbReference type="NCBI Taxonomy" id="33203"/>
    <lineage>
        <taxon>Eukaryota</taxon>
        <taxon>Fungi</taxon>
        <taxon>Dikarya</taxon>
        <taxon>Ascomycota</taxon>
        <taxon>Pezizomycotina</taxon>
        <taxon>Sordariomycetes</taxon>
        <taxon>Hypocreomycetidae</taxon>
        <taxon>Hypocreales</taxon>
        <taxon>Ophiocordycipitaceae</taxon>
        <taxon>Purpureocillium</taxon>
    </lineage>
</organism>
<dbReference type="Proteomes" id="UP001638806">
    <property type="component" value="Unassembled WGS sequence"/>
</dbReference>
<reference evidence="1" key="1">
    <citation type="submission" date="2024-12" db="EMBL/GenBank/DDBJ databases">
        <title>Comparative genomics and development of molecular markers within Purpureocillium lilacinum and among Purpureocillium species.</title>
        <authorList>
            <person name="Yeh Z.-Y."/>
            <person name="Ni N.-T."/>
            <person name="Lo P.-H."/>
            <person name="Mushyakhwo K."/>
            <person name="Lin C.-F."/>
            <person name="Nai Y.-S."/>
        </authorList>
    </citation>
    <scope>NUCLEOTIDE SEQUENCE</scope>
    <source>
        <strain evidence="1">NCHU-NPUST-175</strain>
    </source>
</reference>
<comment type="caution">
    <text evidence="1">The sequence shown here is derived from an EMBL/GenBank/DDBJ whole genome shotgun (WGS) entry which is preliminary data.</text>
</comment>
<name>A0ACC4DVW5_PURLI</name>
<proteinExistence type="predicted"/>
<sequence>MLGLPSTAVGIRLPDGSPSLFVYRKQGRPCSASQRGAQTIPRPIMPSFARHVATAGSKAPISGYDVHARSRVQQLPVRVEEVQRLRGKTCYGVRAKKRPARPVRGDVHPEWVAEAPPAHSTQNGRHEKDARWVAVLERQQLCLGPRTDSAGKERSPGSHQASPRASGAALRDGIARIRMDGEGSLTACTSRLAKGSS</sequence>
<keyword evidence="2" id="KW-1185">Reference proteome</keyword>
<gene>
    <name evidence="1" type="ORF">ACCO45_004816</name>
</gene>
<accession>A0ACC4DVW5</accession>
<dbReference type="EMBL" id="JBGNUJ010000004">
    <property type="protein sequence ID" value="KAL3959699.1"/>
    <property type="molecule type" value="Genomic_DNA"/>
</dbReference>
<evidence type="ECO:0000313" key="2">
    <source>
        <dbReference type="Proteomes" id="UP001638806"/>
    </source>
</evidence>
<evidence type="ECO:0000313" key="1">
    <source>
        <dbReference type="EMBL" id="KAL3959699.1"/>
    </source>
</evidence>
<protein>
    <submittedName>
        <fullName evidence="1">Uncharacterized protein</fullName>
    </submittedName>
</protein>